<dbReference type="AlphaFoldDB" id="A0A1V4I0N8"/>
<dbReference type="SUPFAM" id="SSF53448">
    <property type="entry name" value="Nucleotide-diphospho-sugar transferases"/>
    <property type="match status" value="1"/>
</dbReference>
<dbReference type="RefSeq" id="WP_079446008.1">
    <property type="nucleotide sequence ID" value="NZ_MWPQ01000023.1"/>
</dbReference>
<dbReference type="OrthoDB" id="9805604at2"/>
<dbReference type="PANTHER" id="PTHR42866">
    <property type="entry name" value="3-DEOXY-MANNO-OCTULOSONATE CYTIDYLYLTRANSFERASE"/>
    <property type="match status" value="1"/>
</dbReference>
<dbReference type="InterPro" id="IPR029044">
    <property type="entry name" value="Nucleotide-diphossugar_trans"/>
</dbReference>
<reference evidence="1 2" key="1">
    <citation type="submission" date="2017-02" db="EMBL/GenBank/DDBJ databases">
        <title>Genome sequence of the nitrite-oxidizing bacterium Nitrobacter vulgaris strain Ab1.</title>
        <authorList>
            <person name="Mellbye B.L."/>
            <person name="Davis E.W."/>
            <person name="Spieck E."/>
            <person name="Chang J.H."/>
            <person name="Bottomley P.J."/>
            <person name="Sayavedra-Soto L.A."/>
        </authorList>
    </citation>
    <scope>NUCLEOTIDE SEQUENCE [LARGE SCALE GENOMIC DNA]</scope>
    <source>
        <strain evidence="1 2">Ab1</strain>
    </source>
</reference>
<protein>
    <submittedName>
        <fullName evidence="1">Acylneuraminate cytidylyltransferase</fullName>
    </submittedName>
</protein>
<dbReference type="CDD" id="cd02518">
    <property type="entry name" value="GT2_SpsF"/>
    <property type="match status" value="1"/>
</dbReference>
<dbReference type="Proteomes" id="UP000189940">
    <property type="component" value="Unassembled WGS sequence"/>
</dbReference>
<keyword evidence="1" id="KW-0808">Transferase</keyword>
<dbReference type="InterPro" id="IPR003329">
    <property type="entry name" value="Cytidylyl_trans"/>
</dbReference>
<dbReference type="Gene3D" id="3.90.550.10">
    <property type="entry name" value="Spore Coat Polysaccharide Biosynthesis Protein SpsA, Chain A"/>
    <property type="match status" value="1"/>
</dbReference>
<sequence length="241" mass="27132">MPNEVVIITQARMTSTRLPGKILMRAGERTLLETHLDRLADVGVPVIVATTTNLSDGPVVELCAALDVPVFRGSENDVLERYRGAARAHEARHVIRVTSDCPLICPDVIRAGLDIYSGLKSESIYLSNGEKRTYPRGMDFEIFSRRSLDVAAENARLPSEREHVTGYIRTSMPDIRHEYCTDEEDLSDWRITVDTDDDFKLAKLLIEDHHAAEMDYPGLKALLKAHPELMKINSHIQQKLI</sequence>
<dbReference type="GO" id="GO:0016779">
    <property type="term" value="F:nucleotidyltransferase activity"/>
    <property type="evidence" value="ECO:0007669"/>
    <property type="project" value="UniProtKB-KW"/>
</dbReference>
<gene>
    <name evidence="1" type="ORF">B2M20_05165</name>
</gene>
<evidence type="ECO:0000313" key="1">
    <source>
        <dbReference type="EMBL" id="OPH83801.1"/>
    </source>
</evidence>
<name>A0A1V4I0N8_NITVU</name>
<accession>A0A1V4I0N8</accession>
<organism evidence="1 2">
    <name type="scientific">Nitrobacter vulgaris</name>
    <dbReference type="NCBI Taxonomy" id="29421"/>
    <lineage>
        <taxon>Bacteria</taxon>
        <taxon>Pseudomonadati</taxon>
        <taxon>Pseudomonadota</taxon>
        <taxon>Alphaproteobacteria</taxon>
        <taxon>Hyphomicrobiales</taxon>
        <taxon>Nitrobacteraceae</taxon>
        <taxon>Nitrobacter</taxon>
    </lineage>
</organism>
<keyword evidence="2" id="KW-1185">Reference proteome</keyword>
<proteinExistence type="predicted"/>
<dbReference type="PANTHER" id="PTHR42866:SF1">
    <property type="entry name" value="SPORE COAT POLYSACCHARIDE BIOSYNTHESIS PROTEIN SPSF"/>
    <property type="match status" value="1"/>
</dbReference>
<dbReference type="EMBL" id="MWPQ01000023">
    <property type="protein sequence ID" value="OPH83801.1"/>
    <property type="molecule type" value="Genomic_DNA"/>
</dbReference>
<comment type="caution">
    <text evidence="1">The sequence shown here is derived from an EMBL/GenBank/DDBJ whole genome shotgun (WGS) entry which is preliminary data.</text>
</comment>
<dbReference type="STRING" id="29421.B2M20_05165"/>
<evidence type="ECO:0000313" key="2">
    <source>
        <dbReference type="Proteomes" id="UP000189940"/>
    </source>
</evidence>
<dbReference type="GO" id="GO:0005829">
    <property type="term" value="C:cytosol"/>
    <property type="evidence" value="ECO:0007669"/>
    <property type="project" value="TreeGrafter"/>
</dbReference>
<keyword evidence="1" id="KW-0548">Nucleotidyltransferase</keyword>
<dbReference type="Pfam" id="PF02348">
    <property type="entry name" value="CTP_transf_3"/>
    <property type="match status" value="1"/>
</dbReference>